<evidence type="ECO:0000256" key="3">
    <source>
        <dbReference type="ARBA" id="ARBA00022643"/>
    </source>
</evidence>
<dbReference type="InterPro" id="IPR000415">
    <property type="entry name" value="Nitroreductase-like"/>
</dbReference>
<evidence type="ECO:0000313" key="8">
    <source>
        <dbReference type="Proteomes" id="UP001597368"/>
    </source>
</evidence>
<evidence type="ECO:0000259" key="6">
    <source>
        <dbReference type="Pfam" id="PF00881"/>
    </source>
</evidence>
<accession>A0ABW4SKA6</accession>
<keyword evidence="8" id="KW-1185">Reference proteome</keyword>
<evidence type="ECO:0000313" key="7">
    <source>
        <dbReference type="EMBL" id="MFD1929987.1"/>
    </source>
</evidence>
<proteinExistence type="inferred from homology"/>
<keyword evidence="4 5" id="KW-0560">Oxidoreductase</keyword>
<sequence length="273" mass="29637">MGLRDDLHARFGEVPDVPDRSAADVLAPLAGRASCRDFADRPVDPGLVRLLCAVALSAPSKSDLQQRDIIVIEDEAVRAALDELLREQPWIAAAPAFVMICGNNRRQRQIHGMRARPFPNDHLDAFFNAAVDAAIALAAFVTAAEAVGLGCCPVSSVRDRAEEVSDLLGLPDHVFPVAGLALGRPAGEAVISPRLPLSVTVHVDRFDDGDLEARIGDYDKRRAAAQPYETQRMPAEYGHDPSYGWSEDKARQYSRPQRTGFGAFVRAKGFDLG</sequence>
<evidence type="ECO:0000256" key="4">
    <source>
        <dbReference type="ARBA" id="ARBA00023002"/>
    </source>
</evidence>
<protein>
    <submittedName>
        <fullName evidence="7">Nitroreductase family protein</fullName>
    </submittedName>
</protein>
<dbReference type="RefSeq" id="WP_379567979.1">
    <property type="nucleotide sequence ID" value="NZ_JBHUFV010000003.1"/>
</dbReference>
<keyword evidence="5" id="KW-0521">NADP</keyword>
<dbReference type="PANTHER" id="PTHR43425">
    <property type="entry name" value="OXYGEN-INSENSITIVE NADPH NITROREDUCTASE"/>
    <property type="match status" value="1"/>
</dbReference>
<evidence type="ECO:0000256" key="2">
    <source>
        <dbReference type="ARBA" id="ARBA00022630"/>
    </source>
</evidence>
<feature type="domain" description="Nitroreductase" evidence="6">
    <location>
        <begin position="30"/>
        <end position="184"/>
    </location>
</feature>
<dbReference type="SUPFAM" id="SSF55469">
    <property type="entry name" value="FMN-dependent nitroreductase-like"/>
    <property type="match status" value="1"/>
</dbReference>
<dbReference type="EMBL" id="JBHUFV010000003">
    <property type="protein sequence ID" value="MFD1929987.1"/>
    <property type="molecule type" value="Genomic_DNA"/>
</dbReference>
<gene>
    <name evidence="7" type="ORF">ACFSKW_00705</name>
</gene>
<dbReference type="InterPro" id="IPR029479">
    <property type="entry name" value="Nitroreductase"/>
</dbReference>
<dbReference type="Gene3D" id="3.40.109.10">
    <property type="entry name" value="NADH Oxidase"/>
    <property type="match status" value="1"/>
</dbReference>
<evidence type="ECO:0000256" key="5">
    <source>
        <dbReference type="PIRNR" id="PIRNR005426"/>
    </source>
</evidence>
<evidence type="ECO:0000256" key="1">
    <source>
        <dbReference type="ARBA" id="ARBA00008366"/>
    </source>
</evidence>
<dbReference type="InterPro" id="IPR016446">
    <property type="entry name" value="Flavin_OxRdtase_Frp"/>
</dbReference>
<reference evidence="8" key="1">
    <citation type="journal article" date="2019" name="Int. J. Syst. Evol. Microbiol.">
        <title>The Global Catalogue of Microorganisms (GCM) 10K type strain sequencing project: providing services to taxonomists for standard genome sequencing and annotation.</title>
        <authorList>
            <consortium name="The Broad Institute Genomics Platform"/>
            <consortium name="The Broad Institute Genome Sequencing Center for Infectious Disease"/>
            <person name="Wu L."/>
            <person name="Ma J."/>
        </authorList>
    </citation>
    <scope>NUCLEOTIDE SEQUENCE [LARGE SCALE GENOMIC DNA]</scope>
    <source>
        <strain evidence="8">ICMP 6774ER</strain>
    </source>
</reference>
<dbReference type="PIRSF" id="PIRSF005426">
    <property type="entry name" value="Frp"/>
    <property type="match status" value="1"/>
</dbReference>
<dbReference type="Pfam" id="PF00881">
    <property type="entry name" value="Nitroreductase"/>
    <property type="match status" value="1"/>
</dbReference>
<dbReference type="Proteomes" id="UP001597368">
    <property type="component" value="Unassembled WGS sequence"/>
</dbReference>
<keyword evidence="2 5" id="KW-0285">Flavoprotein</keyword>
<keyword evidence="3 5" id="KW-0288">FMN</keyword>
<name>A0ABW4SKA6_9ACTN</name>
<comment type="similarity">
    <text evidence="1 5">Belongs to the flavin oxidoreductase frp family.</text>
</comment>
<comment type="caution">
    <text evidence="7">The sequence shown here is derived from an EMBL/GenBank/DDBJ whole genome shotgun (WGS) entry which is preliminary data.</text>
</comment>
<organism evidence="7 8">
    <name type="scientific">Nonomuraea mangrovi</name>
    <dbReference type="NCBI Taxonomy" id="2316207"/>
    <lineage>
        <taxon>Bacteria</taxon>
        <taxon>Bacillati</taxon>
        <taxon>Actinomycetota</taxon>
        <taxon>Actinomycetes</taxon>
        <taxon>Streptosporangiales</taxon>
        <taxon>Streptosporangiaceae</taxon>
        <taxon>Nonomuraea</taxon>
    </lineage>
</organism>
<dbReference type="PANTHER" id="PTHR43425:SF2">
    <property type="entry name" value="OXYGEN-INSENSITIVE NADPH NITROREDUCTASE"/>
    <property type="match status" value="1"/>
</dbReference>